<dbReference type="AlphaFoldDB" id="A0A0F8A018"/>
<dbReference type="EMBL" id="KQ030521">
    <property type="protein sequence ID" value="KJZ74972.1"/>
    <property type="molecule type" value="Genomic_DNA"/>
</dbReference>
<protein>
    <submittedName>
        <fullName evidence="2">Uncharacterized protein</fullName>
    </submittedName>
</protein>
<proteinExistence type="predicted"/>
<dbReference type="Proteomes" id="UP000054481">
    <property type="component" value="Unassembled WGS sequence"/>
</dbReference>
<feature type="compositionally biased region" description="Polar residues" evidence="1">
    <location>
        <begin position="316"/>
        <end position="343"/>
    </location>
</feature>
<name>A0A0F8A018_9HYPO</name>
<sequence>MSPPSEASNACRGLSINQLAQQHCRERLLVPPLYWTERQLELLRCSFDDAVPASPVASHHFTGQRNGAEFIGPLVKRTEACFREQGIVGLIASDECPLLPQQKLRFVFNRHERCVLECTWFLLRQQPKEPAVVLYVDQRRIQLLREDALRPQFDQRFRARERNKQFNAAHASYIRRLKKLTPQDPTRDPYIVALLITMAQEALLHGRAHGIYNKGESSPRSIPAKVLVSFPKRDSVYLYAAHVPCSLLDMLFEPAVPPIAQPSLFIRIILINLKPYKSLRDRLLAALLPHQHDPEKGQVNFDGKLPSGKEEAAEGLTQQPPVHQASDAQANETETGSSNCCPG</sequence>
<reference evidence="2 3" key="1">
    <citation type="journal article" date="2014" name="Genome Biol. Evol.">
        <title>Comparative genomics and transcriptomics analyses reveal divergent lifestyle features of nematode endoparasitic fungus Hirsutella minnesotensis.</title>
        <authorList>
            <person name="Lai Y."/>
            <person name="Liu K."/>
            <person name="Zhang X."/>
            <person name="Zhang X."/>
            <person name="Li K."/>
            <person name="Wang N."/>
            <person name="Shu C."/>
            <person name="Wu Y."/>
            <person name="Wang C."/>
            <person name="Bushley K.E."/>
            <person name="Xiang M."/>
            <person name="Liu X."/>
        </authorList>
    </citation>
    <scope>NUCLEOTIDE SEQUENCE [LARGE SCALE GENOMIC DNA]</scope>
    <source>
        <strain evidence="2 3">3608</strain>
    </source>
</reference>
<dbReference type="OrthoDB" id="5343483at2759"/>
<evidence type="ECO:0000256" key="1">
    <source>
        <dbReference type="SAM" id="MobiDB-lite"/>
    </source>
</evidence>
<organism evidence="2 3">
    <name type="scientific">Hirsutella minnesotensis 3608</name>
    <dbReference type="NCBI Taxonomy" id="1043627"/>
    <lineage>
        <taxon>Eukaryota</taxon>
        <taxon>Fungi</taxon>
        <taxon>Dikarya</taxon>
        <taxon>Ascomycota</taxon>
        <taxon>Pezizomycotina</taxon>
        <taxon>Sordariomycetes</taxon>
        <taxon>Hypocreomycetidae</taxon>
        <taxon>Hypocreales</taxon>
        <taxon>Ophiocordycipitaceae</taxon>
        <taxon>Hirsutella</taxon>
    </lineage>
</organism>
<gene>
    <name evidence="2" type="ORF">HIM_05703</name>
</gene>
<accession>A0A0F8A018</accession>
<evidence type="ECO:0000313" key="2">
    <source>
        <dbReference type="EMBL" id="KJZ74972.1"/>
    </source>
</evidence>
<keyword evidence="3" id="KW-1185">Reference proteome</keyword>
<evidence type="ECO:0000313" key="3">
    <source>
        <dbReference type="Proteomes" id="UP000054481"/>
    </source>
</evidence>
<feature type="region of interest" description="Disordered" evidence="1">
    <location>
        <begin position="295"/>
        <end position="343"/>
    </location>
</feature>